<dbReference type="Pfam" id="PF05193">
    <property type="entry name" value="Peptidase_M16_C"/>
    <property type="match status" value="1"/>
</dbReference>
<dbReference type="InterPro" id="IPR011249">
    <property type="entry name" value="Metalloenz_LuxS/M16"/>
</dbReference>
<evidence type="ECO:0000256" key="1">
    <source>
        <dbReference type="ARBA" id="ARBA00007261"/>
    </source>
</evidence>
<dbReference type="RefSeq" id="WP_085417158.1">
    <property type="nucleotide sequence ID" value="NZ_CAUJPY010000031.1"/>
</dbReference>
<protein>
    <submittedName>
        <fullName evidence="5">Protease 3</fullName>
        <ecNumber evidence="5">3.4.24.55</ecNumber>
    </submittedName>
</protein>
<dbReference type="PANTHER" id="PTHR11851">
    <property type="entry name" value="METALLOPROTEASE"/>
    <property type="match status" value="1"/>
</dbReference>
<dbReference type="GO" id="GO:0046872">
    <property type="term" value="F:metal ion binding"/>
    <property type="evidence" value="ECO:0007669"/>
    <property type="project" value="InterPro"/>
</dbReference>
<feature type="domain" description="Peptidase M16 N-terminal" evidence="3">
    <location>
        <begin position="31"/>
        <end position="177"/>
    </location>
</feature>
<evidence type="ECO:0000313" key="5">
    <source>
        <dbReference type="EMBL" id="VEF00142.1"/>
    </source>
</evidence>
<evidence type="ECO:0000259" key="4">
    <source>
        <dbReference type="Pfam" id="PF05193"/>
    </source>
</evidence>
<dbReference type="PANTHER" id="PTHR11851:SF49">
    <property type="entry name" value="MITOCHONDRIAL-PROCESSING PEPTIDASE SUBUNIT ALPHA"/>
    <property type="match status" value="1"/>
</dbReference>
<name>A0A1X3CVX4_9NEIS</name>
<keyword evidence="6" id="KW-1185">Reference proteome</keyword>
<keyword evidence="2" id="KW-0732">Signal</keyword>
<dbReference type="Proteomes" id="UP000279284">
    <property type="component" value="Chromosome"/>
</dbReference>
<evidence type="ECO:0000256" key="2">
    <source>
        <dbReference type="SAM" id="SignalP"/>
    </source>
</evidence>
<gene>
    <name evidence="5" type="primary">ptrA</name>
    <name evidence="5" type="ORF">NCTC10296_00706</name>
</gene>
<dbReference type="Pfam" id="PF00675">
    <property type="entry name" value="Peptidase_M16"/>
    <property type="match status" value="1"/>
</dbReference>
<proteinExistence type="inferred from homology"/>
<reference evidence="5 6" key="1">
    <citation type="submission" date="2018-12" db="EMBL/GenBank/DDBJ databases">
        <authorList>
            <consortium name="Pathogen Informatics"/>
        </authorList>
    </citation>
    <scope>NUCLEOTIDE SEQUENCE [LARGE SCALE GENOMIC DNA]</scope>
    <source>
        <strain evidence="5 6">NCTC10296</strain>
    </source>
</reference>
<dbReference type="Gene3D" id="3.30.830.10">
    <property type="entry name" value="Metalloenzyme, LuxS/M16 peptidase-like"/>
    <property type="match status" value="2"/>
</dbReference>
<dbReference type="InterPro" id="IPR007863">
    <property type="entry name" value="Peptidase_M16_C"/>
</dbReference>
<keyword evidence="5" id="KW-0645">Protease</keyword>
<dbReference type="OrthoDB" id="9811314at2"/>
<dbReference type="InterPro" id="IPR011765">
    <property type="entry name" value="Pept_M16_N"/>
</dbReference>
<dbReference type="KEGG" id="nci:NCTC10296_00706"/>
<dbReference type="SUPFAM" id="SSF63411">
    <property type="entry name" value="LuxS/MPP-like metallohydrolase"/>
    <property type="match status" value="2"/>
</dbReference>
<dbReference type="GO" id="GO:0006508">
    <property type="term" value="P:proteolysis"/>
    <property type="evidence" value="ECO:0007669"/>
    <property type="project" value="UniProtKB-KW"/>
</dbReference>
<evidence type="ECO:0000259" key="3">
    <source>
        <dbReference type="Pfam" id="PF00675"/>
    </source>
</evidence>
<comment type="similarity">
    <text evidence="1">Belongs to the peptidase M16 family.</text>
</comment>
<accession>A0A1X3CVX4</accession>
<feature type="chain" id="PRO_5030037499" evidence="2">
    <location>
        <begin position="20"/>
        <end position="439"/>
    </location>
</feature>
<evidence type="ECO:0000313" key="6">
    <source>
        <dbReference type="Proteomes" id="UP000279284"/>
    </source>
</evidence>
<dbReference type="EMBL" id="LR134313">
    <property type="protein sequence ID" value="VEF00142.1"/>
    <property type="molecule type" value="Genomic_DNA"/>
</dbReference>
<organism evidence="5 6">
    <name type="scientific">Neisseria canis</name>
    <dbReference type="NCBI Taxonomy" id="493"/>
    <lineage>
        <taxon>Bacteria</taxon>
        <taxon>Pseudomonadati</taxon>
        <taxon>Pseudomonadota</taxon>
        <taxon>Betaproteobacteria</taxon>
        <taxon>Neisseriales</taxon>
        <taxon>Neisseriaceae</taxon>
        <taxon>Neisseria</taxon>
    </lineage>
</organism>
<dbReference type="AlphaFoldDB" id="A0A1X3CVX4"/>
<dbReference type="EC" id="3.4.24.55" evidence="5"/>
<dbReference type="GO" id="GO:0004222">
    <property type="term" value="F:metalloendopeptidase activity"/>
    <property type="evidence" value="ECO:0007669"/>
    <property type="project" value="UniProtKB-EC"/>
</dbReference>
<sequence length="439" mass="48401">MLQKTALILLLAATLPAAAETLKHTLPNGMKVIIKEDRRAPVAVSRLWYKVGSLDEQPGKTGLSHALEHMMFKGTAKVPAGEFSRRVAALGGRDNAFTSQEETVYVTDLAVKNLPKVLEMEADRMANLNFSNKDFDNEMKVIREERRMRAEDDPSGKLWEHLMLNAYQNPAVRAPVIGYMADLDKLKADDLRNWYRSWYAPKNATLVIVGDVNAKQTLGTVEKLFGAIPSRTLPQRNSLNEPLEREPKSAQTQAITAEPMFILAYRVPALKQLGDTMPYALDVLSEVLGGNNSSRLDKNLLRGSQKAADINVGYDMLSRKPSSLFMVQAMPSTGTSVQELAAEIRREIADIAANGVSKAELARVRTQMEASEIYGKDSMEAQAGLIGSLEANGFSYQDEAELRRRLAKVSAKDVQAAAKLLTPARETLMIVTPQKEGAK</sequence>
<keyword evidence="5" id="KW-0378">Hydrolase</keyword>
<dbReference type="InterPro" id="IPR050361">
    <property type="entry name" value="MPP/UQCRC_Complex"/>
</dbReference>
<feature type="domain" description="Peptidase M16 C-terminal" evidence="4">
    <location>
        <begin position="186"/>
        <end position="368"/>
    </location>
</feature>
<feature type="signal peptide" evidence="2">
    <location>
        <begin position="1"/>
        <end position="19"/>
    </location>
</feature>
<dbReference type="STRING" id="493.BWD07_09330"/>